<name>A0A917JIM5_9ENTE</name>
<feature type="domain" description="Calcineurin-like phosphoesterase" evidence="2">
    <location>
        <begin position="2"/>
        <end position="194"/>
    </location>
</feature>
<dbReference type="Gene3D" id="3.60.21.10">
    <property type="match status" value="1"/>
</dbReference>
<dbReference type="InterPro" id="IPR029052">
    <property type="entry name" value="Metallo-depent_PP-like"/>
</dbReference>
<evidence type="ECO:0000313" key="4">
    <source>
        <dbReference type="Proteomes" id="UP000622610"/>
    </source>
</evidence>
<sequence length="404" mass="47246">MLRFLHCADLHLDRSFEGLQLIHENVTHLPEVNERVLENIVTLALAEEVDFVLLAGDTFHQNRPSLKTQHHFFTQMKRLEEREIPVYLSFGNHDYYDASRYWFDFPENVHLFKEEAVETFFGTSASNEDYAISGFSYRDKWLSDAKVAEFPTRQAKYHIGMYHGEMGSERYAPFTVQEMKQKAYDYWALGHIHVASVLSMEPPIVYPGTPQGHTKKEQETPGVLLVTLSEGTPIFEAHAVQEITWDEVTCSLANVKNQRTALEKILALFTKSEKKLIKVQLTQTDSLPKNWLNPKEKSELLAYLANELAQRNFEQRIYQLEEIGQTIDEKVELQASQLLRDQLFQPYEETEIFQQAIEELLQHTIASKVMDVTDLQQQVLRRSKQELQEEYYWRAENENHSRRD</sequence>
<dbReference type="PANTHER" id="PTHR30337:SF7">
    <property type="entry name" value="PHOSPHOESTERASE"/>
    <property type="match status" value="1"/>
</dbReference>
<dbReference type="SUPFAM" id="SSF56300">
    <property type="entry name" value="Metallo-dependent phosphatases"/>
    <property type="match status" value="1"/>
</dbReference>
<reference evidence="3" key="2">
    <citation type="submission" date="2020-09" db="EMBL/GenBank/DDBJ databases">
        <authorList>
            <person name="Sun Q."/>
            <person name="Sedlacek I."/>
        </authorList>
    </citation>
    <scope>NUCLEOTIDE SEQUENCE</scope>
    <source>
        <strain evidence="3">CCM 8433</strain>
    </source>
</reference>
<dbReference type="EMBL" id="BMDT01000014">
    <property type="protein sequence ID" value="GGI66642.1"/>
    <property type="molecule type" value="Genomic_DNA"/>
</dbReference>
<dbReference type="InterPro" id="IPR014576">
    <property type="entry name" value="Pesterase_YhaO"/>
</dbReference>
<dbReference type="Proteomes" id="UP000622610">
    <property type="component" value="Unassembled WGS sequence"/>
</dbReference>
<evidence type="ECO:0000313" key="3">
    <source>
        <dbReference type="EMBL" id="GGI66642.1"/>
    </source>
</evidence>
<dbReference type="Pfam" id="PF00149">
    <property type="entry name" value="Metallophos"/>
    <property type="match status" value="1"/>
</dbReference>
<organism evidence="3 4">
    <name type="scientific">Enterococcus alcedinis</name>
    <dbReference type="NCBI Taxonomy" id="1274384"/>
    <lineage>
        <taxon>Bacteria</taxon>
        <taxon>Bacillati</taxon>
        <taxon>Bacillota</taxon>
        <taxon>Bacilli</taxon>
        <taxon>Lactobacillales</taxon>
        <taxon>Enterococcaceae</taxon>
        <taxon>Enterococcus</taxon>
    </lineage>
</organism>
<reference evidence="3" key="1">
    <citation type="journal article" date="2014" name="Int. J. Syst. Evol. Microbiol.">
        <title>Complete genome sequence of Corynebacterium casei LMG S-19264T (=DSM 44701T), isolated from a smear-ripened cheese.</title>
        <authorList>
            <consortium name="US DOE Joint Genome Institute (JGI-PGF)"/>
            <person name="Walter F."/>
            <person name="Albersmeier A."/>
            <person name="Kalinowski J."/>
            <person name="Ruckert C."/>
        </authorList>
    </citation>
    <scope>NUCLEOTIDE SEQUENCE</scope>
    <source>
        <strain evidence="3">CCM 8433</strain>
    </source>
</reference>
<dbReference type="PANTHER" id="PTHR30337">
    <property type="entry name" value="COMPONENT OF ATP-DEPENDENT DSDNA EXONUCLEASE"/>
    <property type="match status" value="1"/>
</dbReference>
<dbReference type="PIRSF" id="PIRSF033091">
    <property type="entry name" value="Pesterase_YhaO"/>
    <property type="match status" value="1"/>
</dbReference>
<keyword evidence="1" id="KW-0378">Hydrolase</keyword>
<dbReference type="AlphaFoldDB" id="A0A917JIM5"/>
<accession>A0A917JIM5</accession>
<proteinExistence type="predicted"/>
<evidence type="ECO:0000259" key="2">
    <source>
        <dbReference type="Pfam" id="PF00149"/>
    </source>
</evidence>
<dbReference type="CDD" id="cd00840">
    <property type="entry name" value="MPP_Mre11_N"/>
    <property type="match status" value="1"/>
</dbReference>
<dbReference type="GO" id="GO:0016787">
    <property type="term" value="F:hydrolase activity"/>
    <property type="evidence" value="ECO:0007669"/>
    <property type="project" value="UniProtKB-KW"/>
</dbReference>
<dbReference type="InterPro" id="IPR050535">
    <property type="entry name" value="DNA_Repair-Maintenance_Comp"/>
</dbReference>
<comment type="caution">
    <text evidence="3">The sequence shown here is derived from an EMBL/GenBank/DDBJ whole genome shotgun (WGS) entry which is preliminary data.</text>
</comment>
<gene>
    <name evidence="3" type="ORF">GCM10011482_22960</name>
</gene>
<evidence type="ECO:0000256" key="1">
    <source>
        <dbReference type="ARBA" id="ARBA00022801"/>
    </source>
</evidence>
<dbReference type="RefSeq" id="WP_188368466.1">
    <property type="nucleotide sequence ID" value="NZ_BMDT01000014.1"/>
</dbReference>
<keyword evidence="4" id="KW-1185">Reference proteome</keyword>
<protein>
    <submittedName>
        <fullName evidence="3">Metallophosphoesterase</fullName>
    </submittedName>
</protein>
<dbReference type="InterPro" id="IPR041796">
    <property type="entry name" value="Mre11_N"/>
</dbReference>
<dbReference type="InterPro" id="IPR004843">
    <property type="entry name" value="Calcineurin-like_PHP"/>
</dbReference>